<organism evidence="2 3">
    <name type="scientific">Liparis tanakae</name>
    <name type="common">Tanaka's snailfish</name>
    <dbReference type="NCBI Taxonomy" id="230148"/>
    <lineage>
        <taxon>Eukaryota</taxon>
        <taxon>Metazoa</taxon>
        <taxon>Chordata</taxon>
        <taxon>Craniata</taxon>
        <taxon>Vertebrata</taxon>
        <taxon>Euteleostomi</taxon>
        <taxon>Actinopterygii</taxon>
        <taxon>Neopterygii</taxon>
        <taxon>Teleostei</taxon>
        <taxon>Neoteleostei</taxon>
        <taxon>Acanthomorphata</taxon>
        <taxon>Eupercaria</taxon>
        <taxon>Perciformes</taxon>
        <taxon>Cottioidei</taxon>
        <taxon>Cottales</taxon>
        <taxon>Liparidae</taxon>
        <taxon>Liparis</taxon>
    </lineage>
</organism>
<proteinExistence type="predicted"/>
<name>A0A4Z2FFR2_9TELE</name>
<comment type="caution">
    <text evidence="2">The sequence shown here is derived from an EMBL/GenBank/DDBJ whole genome shotgun (WGS) entry which is preliminary data.</text>
</comment>
<keyword evidence="3" id="KW-1185">Reference proteome</keyword>
<dbReference type="EMBL" id="SRLO01001266">
    <property type="protein sequence ID" value="TNN39603.1"/>
    <property type="molecule type" value="Genomic_DNA"/>
</dbReference>
<accession>A0A4Z2FFR2</accession>
<evidence type="ECO:0000313" key="3">
    <source>
        <dbReference type="Proteomes" id="UP000314294"/>
    </source>
</evidence>
<evidence type="ECO:0000256" key="1">
    <source>
        <dbReference type="SAM" id="MobiDB-lite"/>
    </source>
</evidence>
<dbReference type="AlphaFoldDB" id="A0A4Z2FFR2"/>
<gene>
    <name evidence="2" type="ORF">EYF80_050233</name>
</gene>
<dbReference type="Proteomes" id="UP000314294">
    <property type="component" value="Unassembled WGS sequence"/>
</dbReference>
<reference evidence="2 3" key="1">
    <citation type="submission" date="2019-03" db="EMBL/GenBank/DDBJ databases">
        <title>First draft genome of Liparis tanakae, snailfish: a comprehensive survey of snailfish specific genes.</title>
        <authorList>
            <person name="Kim W."/>
            <person name="Song I."/>
            <person name="Jeong J.-H."/>
            <person name="Kim D."/>
            <person name="Kim S."/>
            <person name="Ryu S."/>
            <person name="Song J.Y."/>
            <person name="Lee S.K."/>
        </authorList>
    </citation>
    <scope>NUCLEOTIDE SEQUENCE [LARGE SCALE GENOMIC DNA]</scope>
    <source>
        <tissue evidence="2">Muscle</tissue>
    </source>
</reference>
<evidence type="ECO:0000313" key="2">
    <source>
        <dbReference type="EMBL" id="TNN39603.1"/>
    </source>
</evidence>
<sequence length="80" mass="8967">MYIFPRLLHNTARVISRRGGVEPAAMKTTLPQSEDTFCFGHERCGMSVLNRCSGNTHCSGSRQQRSGSIRFNDEINNFSS</sequence>
<feature type="region of interest" description="Disordered" evidence="1">
    <location>
        <begin position="56"/>
        <end position="80"/>
    </location>
</feature>
<protein>
    <submittedName>
        <fullName evidence="2">Uncharacterized protein</fullName>
    </submittedName>
</protein>
<feature type="compositionally biased region" description="Low complexity" evidence="1">
    <location>
        <begin position="59"/>
        <end position="68"/>
    </location>
</feature>